<dbReference type="Proteomes" id="UP000612456">
    <property type="component" value="Unassembled WGS sequence"/>
</dbReference>
<dbReference type="EMBL" id="BMHP01000001">
    <property type="protein sequence ID" value="GGD55637.1"/>
    <property type="molecule type" value="Genomic_DNA"/>
</dbReference>
<sequence length="168" mass="19429">MQTEFRNKPNDLKLSGPEGLGGWLVLVQIGLYFTVLNLINQLFRYTIPAFAPDTWELLTDKDSSVYHWLWAPSLIFEALYNILLLLFSIFILVCFYRKKTILPVLMICFYSTGLIVVILDYILLNQIPALKEVQDTGSTKVIIRSVISCAIWIPYFLKSNRVSRTFVR</sequence>
<dbReference type="InterPro" id="IPR019690">
    <property type="entry name" value="DUF2569"/>
</dbReference>
<reference evidence="2" key="1">
    <citation type="journal article" date="2014" name="Int. J. Syst. Evol. Microbiol.">
        <title>Complete genome sequence of Corynebacterium casei LMG S-19264T (=DSM 44701T), isolated from a smear-ripened cheese.</title>
        <authorList>
            <consortium name="US DOE Joint Genome Institute (JGI-PGF)"/>
            <person name="Walter F."/>
            <person name="Albersmeier A."/>
            <person name="Kalinowski J."/>
            <person name="Ruckert C."/>
        </authorList>
    </citation>
    <scope>NUCLEOTIDE SEQUENCE</scope>
    <source>
        <strain evidence="2">CGMCC 1.15178</strain>
    </source>
</reference>
<feature type="transmembrane region" description="Helical" evidence="1">
    <location>
        <begin position="101"/>
        <end position="121"/>
    </location>
</feature>
<accession>A0A916YPK0</accession>
<protein>
    <recommendedName>
        <fullName evidence="4">DUF2569 domain-containing protein</fullName>
    </recommendedName>
</protein>
<feature type="transmembrane region" description="Helical" evidence="1">
    <location>
        <begin position="141"/>
        <end position="157"/>
    </location>
</feature>
<organism evidence="2 3">
    <name type="scientific">Paenibacillus nasutitermitis</name>
    <dbReference type="NCBI Taxonomy" id="1652958"/>
    <lineage>
        <taxon>Bacteria</taxon>
        <taxon>Bacillati</taxon>
        <taxon>Bacillota</taxon>
        <taxon>Bacilli</taxon>
        <taxon>Bacillales</taxon>
        <taxon>Paenibacillaceae</taxon>
        <taxon>Paenibacillus</taxon>
    </lineage>
</organism>
<dbReference type="AlphaFoldDB" id="A0A916YPK0"/>
<gene>
    <name evidence="2" type="ORF">GCM10010911_11710</name>
</gene>
<evidence type="ECO:0000313" key="3">
    <source>
        <dbReference type="Proteomes" id="UP000612456"/>
    </source>
</evidence>
<keyword evidence="1" id="KW-0812">Transmembrane</keyword>
<evidence type="ECO:0000313" key="2">
    <source>
        <dbReference type="EMBL" id="GGD55637.1"/>
    </source>
</evidence>
<keyword evidence="1" id="KW-1133">Transmembrane helix</keyword>
<proteinExistence type="predicted"/>
<comment type="caution">
    <text evidence="2">The sequence shown here is derived from an EMBL/GenBank/DDBJ whole genome shotgun (WGS) entry which is preliminary data.</text>
</comment>
<evidence type="ECO:0000256" key="1">
    <source>
        <dbReference type="SAM" id="Phobius"/>
    </source>
</evidence>
<keyword evidence="3" id="KW-1185">Reference proteome</keyword>
<dbReference type="Pfam" id="PF10754">
    <property type="entry name" value="DUF2569"/>
    <property type="match status" value="1"/>
</dbReference>
<keyword evidence="1" id="KW-0472">Membrane</keyword>
<feature type="transmembrane region" description="Helical" evidence="1">
    <location>
        <begin position="20"/>
        <end position="39"/>
    </location>
</feature>
<name>A0A916YPK0_9BACL</name>
<reference evidence="2" key="2">
    <citation type="submission" date="2020-09" db="EMBL/GenBank/DDBJ databases">
        <authorList>
            <person name="Sun Q."/>
            <person name="Zhou Y."/>
        </authorList>
    </citation>
    <scope>NUCLEOTIDE SEQUENCE</scope>
    <source>
        <strain evidence="2">CGMCC 1.15178</strain>
    </source>
</reference>
<evidence type="ECO:0008006" key="4">
    <source>
        <dbReference type="Google" id="ProtNLM"/>
    </source>
</evidence>
<feature type="transmembrane region" description="Helical" evidence="1">
    <location>
        <begin position="78"/>
        <end position="96"/>
    </location>
</feature>
<dbReference type="RefSeq" id="WP_188989992.1">
    <property type="nucleotide sequence ID" value="NZ_BMHP01000001.1"/>
</dbReference>